<name>A0A317V6L5_9EURO</name>
<evidence type="ECO:0000313" key="2">
    <source>
        <dbReference type="EMBL" id="PWY68492.1"/>
    </source>
</evidence>
<feature type="signal peptide" evidence="1">
    <location>
        <begin position="1"/>
        <end position="19"/>
    </location>
</feature>
<feature type="non-terminal residue" evidence="2">
    <location>
        <position position="63"/>
    </location>
</feature>
<protein>
    <submittedName>
        <fullName evidence="2">Uncharacterized protein</fullName>
    </submittedName>
</protein>
<dbReference type="EMBL" id="MSFK01000044">
    <property type="protein sequence ID" value="PWY68492.1"/>
    <property type="molecule type" value="Genomic_DNA"/>
</dbReference>
<evidence type="ECO:0000256" key="1">
    <source>
        <dbReference type="SAM" id="SignalP"/>
    </source>
</evidence>
<organism evidence="2 3">
    <name type="scientific">Aspergillus sclerotioniger CBS 115572</name>
    <dbReference type="NCBI Taxonomy" id="1450535"/>
    <lineage>
        <taxon>Eukaryota</taxon>
        <taxon>Fungi</taxon>
        <taxon>Dikarya</taxon>
        <taxon>Ascomycota</taxon>
        <taxon>Pezizomycotina</taxon>
        <taxon>Eurotiomycetes</taxon>
        <taxon>Eurotiomycetidae</taxon>
        <taxon>Eurotiales</taxon>
        <taxon>Aspergillaceae</taxon>
        <taxon>Aspergillus</taxon>
        <taxon>Aspergillus subgen. Circumdati</taxon>
    </lineage>
</organism>
<accession>A0A317V6L5</accession>
<feature type="chain" id="PRO_5016414676" evidence="1">
    <location>
        <begin position="20"/>
        <end position="63"/>
    </location>
</feature>
<keyword evidence="3" id="KW-1185">Reference proteome</keyword>
<proteinExistence type="predicted"/>
<dbReference type="RefSeq" id="XP_025462155.1">
    <property type="nucleotide sequence ID" value="XM_025612855.1"/>
</dbReference>
<dbReference type="OrthoDB" id="4338083at2759"/>
<reference evidence="2 3" key="1">
    <citation type="submission" date="2016-12" db="EMBL/GenBank/DDBJ databases">
        <title>The genomes of Aspergillus section Nigri reveals drivers in fungal speciation.</title>
        <authorList>
            <consortium name="DOE Joint Genome Institute"/>
            <person name="Vesth T.C."/>
            <person name="Nybo J."/>
            <person name="Theobald S."/>
            <person name="Brandl J."/>
            <person name="Frisvad J.C."/>
            <person name="Nielsen K.F."/>
            <person name="Lyhne E.K."/>
            <person name="Kogle M.E."/>
            <person name="Kuo A."/>
            <person name="Riley R."/>
            <person name="Clum A."/>
            <person name="Nolan M."/>
            <person name="Lipzen A."/>
            <person name="Salamov A."/>
            <person name="Henrissat B."/>
            <person name="Wiebenga A."/>
            <person name="De Vries R.P."/>
            <person name="Grigoriev I.V."/>
            <person name="Mortensen U.H."/>
            <person name="Andersen M.R."/>
            <person name="Baker S.E."/>
        </authorList>
    </citation>
    <scope>NUCLEOTIDE SEQUENCE [LARGE SCALE GENOMIC DNA]</scope>
    <source>
        <strain evidence="2 3">CBS 115572</strain>
    </source>
</reference>
<evidence type="ECO:0000313" key="3">
    <source>
        <dbReference type="Proteomes" id="UP000246702"/>
    </source>
</evidence>
<dbReference type="Proteomes" id="UP000246702">
    <property type="component" value="Unassembled WGS sequence"/>
</dbReference>
<keyword evidence="1" id="KW-0732">Signal</keyword>
<comment type="caution">
    <text evidence="2">The sequence shown here is derived from an EMBL/GenBank/DDBJ whole genome shotgun (WGS) entry which is preliminary data.</text>
</comment>
<gene>
    <name evidence="2" type="ORF">BO94DRAFT_540174</name>
</gene>
<sequence>MHLSIPTLLLLPLIPGALTASLDILRPRKWDLRLFTPGCNPNTTSFELSVFHTQGVTVTAAGC</sequence>
<dbReference type="GeneID" id="37114998"/>
<dbReference type="AlphaFoldDB" id="A0A317V6L5"/>